<evidence type="ECO:0000256" key="1">
    <source>
        <dbReference type="ARBA" id="ARBA00004496"/>
    </source>
</evidence>
<keyword evidence="4 5" id="KW-0963">Cytoplasm</keyword>
<dbReference type="InterPro" id="IPR006016">
    <property type="entry name" value="UspA"/>
</dbReference>
<dbReference type="OrthoDB" id="9792500at2"/>
<dbReference type="Pfam" id="PF00582">
    <property type="entry name" value="Usp"/>
    <property type="match status" value="1"/>
</dbReference>
<keyword evidence="8" id="KW-1185">Reference proteome</keyword>
<comment type="subcellular location">
    <subcellularLocation>
        <location evidence="1 5">Cytoplasm</location>
    </subcellularLocation>
</comment>
<evidence type="ECO:0000259" key="6">
    <source>
        <dbReference type="Pfam" id="PF00582"/>
    </source>
</evidence>
<comment type="similarity">
    <text evidence="2 5">Belongs to the universal stress protein A family.</text>
</comment>
<dbReference type="EMBL" id="PKUS01000049">
    <property type="protein sequence ID" value="PLW66762.1"/>
    <property type="molecule type" value="Genomic_DNA"/>
</dbReference>
<dbReference type="PANTHER" id="PTHR46268">
    <property type="entry name" value="STRESS RESPONSE PROTEIN NHAX"/>
    <property type="match status" value="1"/>
</dbReference>
<name>A0A2N5WX01_9GAMM</name>
<dbReference type="RefSeq" id="WP_101519128.1">
    <property type="nucleotide sequence ID" value="NZ_PKUS01000049.1"/>
</dbReference>
<dbReference type="PRINTS" id="PR01438">
    <property type="entry name" value="UNVRSLSTRESS"/>
</dbReference>
<evidence type="ECO:0000313" key="7">
    <source>
        <dbReference type="EMBL" id="PLW66762.1"/>
    </source>
</evidence>
<feature type="domain" description="UspA" evidence="6">
    <location>
        <begin position="5"/>
        <end position="140"/>
    </location>
</feature>
<evidence type="ECO:0000313" key="8">
    <source>
        <dbReference type="Proteomes" id="UP000235005"/>
    </source>
</evidence>
<comment type="caution">
    <text evidence="7">The sequence shown here is derived from an EMBL/GenBank/DDBJ whole genome shotgun (WGS) entry which is preliminary data.</text>
</comment>
<evidence type="ECO:0000256" key="4">
    <source>
        <dbReference type="ARBA" id="ARBA00022490"/>
    </source>
</evidence>
<dbReference type="AlphaFoldDB" id="A0A2N5WX01"/>
<dbReference type="Gene3D" id="3.40.50.620">
    <property type="entry name" value="HUPs"/>
    <property type="match status" value="1"/>
</dbReference>
<dbReference type="PIRSF" id="PIRSF006276">
    <property type="entry name" value="UspA"/>
    <property type="match status" value="1"/>
</dbReference>
<evidence type="ECO:0000256" key="2">
    <source>
        <dbReference type="ARBA" id="ARBA00008791"/>
    </source>
</evidence>
<dbReference type="Proteomes" id="UP000235005">
    <property type="component" value="Unassembled WGS sequence"/>
</dbReference>
<dbReference type="InterPro" id="IPR006015">
    <property type="entry name" value="Universal_stress_UspA"/>
</dbReference>
<comment type="subunit">
    <text evidence="3">Homodimer.</text>
</comment>
<gene>
    <name evidence="7" type="ORF">C0039_20145</name>
</gene>
<dbReference type="SUPFAM" id="SSF52402">
    <property type="entry name" value="Adenine nucleotide alpha hydrolases-like"/>
    <property type="match status" value="1"/>
</dbReference>
<reference evidence="7 8" key="1">
    <citation type="submission" date="2018-01" db="EMBL/GenBank/DDBJ databases">
        <title>The draft genome sequence of Halioglobus lutimaris HF004.</title>
        <authorList>
            <person name="Du Z.-J."/>
            <person name="Shi M.-J."/>
        </authorList>
    </citation>
    <scope>NUCLEOTIDE SEQUENCE [LARGE SCALE GENOMIC DNA]</scope>
    <source>
        <strain evidence="7 8">HF004</strain>
    </source>
</reference>
<evidence type="ECO:0000256" key="5">
    <source>
        <dbReference type="PIRNR" id="PIRNR006276"/>
    </source>
</evidence>
<sequence>MLMAYRNILVALDTRDEAAEVLESVQKVMSQEDSSVSIFHVIRPLTGFYVDMASVLNAESKAIDQAFHWLERLAEGHDISPDSIDVVLGTPTTEIWRKAQQINADLVVLGTHGRHGHGKILGSTANGVCNTAPCDVLAIRV</sequence>
<dbReference type="PANTHER" id="PTHR46268:SF23">
    <property type="entry name" value="UNIVERSAL STRESS PROTEIN A-RELATED"/>
    <property type="match status" value="1"/>
</dbReference>
<evidence type="ECO:0000256" key="3">
    <source>
        <dbReference type="ARBA" id="ARBA00011738"/>
    </source>
</evidence>
<protein>
    <recommendedName>
        <fullName evidence="5">Universal stress protein</fullName>
    </recommendedName>
</protein>
<organism evidence="7 8">
    <name type="scientific">Pseudohalioglobus lutimaris</name>
    <dbReference type="NCBI Taxonomy" id="1737061"/>
    <lineage>
        <taxon>Bacteria</taxon>
        <taxon>Pseudomonadati</taxon>
        <taxon>Pseudomonadota</taxon>
        <taxon>Gammaproteobacteria</taxon>
        <taxon>Cellvibrionales</taxon>
        <taxon>Halieaceae</taxon>
        <taxon>Pseudohalioglobus</taxon>
    </lineage>
</organism>
<proteinExistence type="inferred from homology"/>
<dbReference type="GO" id="GO:0005737">
    <property type="term" value="C:cytoplasm"/>
    <property type="evidence" value="ECO:0007669"/>
    <property type="project" value="UniProtKB-SubCell"/>
</dbReference>
<dbReference type="InterPro" id="IPR014729">
    <property type="entry name" value="Rossmann-like_a/b/a_fold"/>
</dbReference>
<accession>A0A2N5WX01</accession>